<feature type="transmembrane region" description="Helical" evidence="7">
    <location>
        <begin position="20"/>
        <end position="37"/>
    </location>
</feature>
<comment type="catalytic activity">
    <reaction evidence="1">
        <text>ATP + protein L-histidine = ADP + protein N-phospho-L-histidine.</text>
        <dbReference type="EC" id="2.7.13.3"/>
    </reaction>
</comment>
<comment type="caution">
    <text evidence="8">The sequence shown here is derived from an EMBL/GenBank/DDBJ whole genome shotgun (WGS) entry which is preliminary data.</text>
</comment>
<keyword evidence="7" id="KW-0812">Transmembrane</keyword>
<keyword evidence="3" id="KW-0808">Transferase</keyword>
<feature type="coiled-coil region" evidence="6">
    <location>
        <begin position="212"/>
        <end position="246"/>
    </location>
</feature>
<evidence type="ECO:0000256" key="5">
    <source>
        <dbReference type="ARBA" id="ARBA00023012"/>
    </source>
</evidence>
<evidence type="ECO:0000256" key="2">
    <source>
        <dbReference type="ARBA" id="ARBA00012438"/>
    </source>
</evidence>
<dbReference type="EC" id="2.7.13.3" evidence="2"/>
<evidence type="ECO:0000256" key="6">
    <source>
        <dbReference type="SAM" id="Coils"/>
    </source>
</evidence>
<evidence type="ECO:0000313" key="9">
    <source>
        <dbReference type="Proteomes" id="UP000196531"/>
    </source>
</evidence>
<dbReference type="GO" id="GO:0000160">
    <property type="term" value="P:phosphorelay signal transduction system"/>
    <property type="evidence" value="ECO:0007669"/>
    <property type="project" value="UniProtKB-KW"/>
</dbReference>
<dbReference type="PANTHER" id="PTHR24421:SF10">
    <property type="entry name" value="NITRATE_NITRITE SENSOR PROTEIN NARQ"/>
    <property type="match status" value="1"/>
</dbReference>
<evidence type="ECO:0000256" key="3">
    <source>
        <dbReference type="ARBA" id="ARBA00022679"/>
    </source>
</evidence>
<proteinExistence type="predicted"/>
<gene>
    <name evidence="8" type="ORF">A9Q84_16490</name>
</gene>
<reference evidence="9" key="1">
    <citation type="journal article" date="2017" name="Proc. Natl. Acad. Sci. U.S.A.">
        <title>Simulation of Deepwater Horizon oil plume reveals substrate specialization within a complex community of hydrocarbon-degraders.</title>
        <authorList>
            <person name="Hu P."/>
            <person name="Dubinsky E.A."/>
            <person name="Probst A.J."/>
            <person name="Wang J."/>
            <person name="Sieber C.M.K."/>
            <person name="Tom L.M."/>
            <person name="Gardinali P."/>
            <person name="Banfield J.F."/>
            <person name="Atlas R.M."/>
            <person name="Andersen G.L."/>
        </authorList>
    </citation>
    <scope>NUCLEOTIDE SEQUENCE [LARGE SCALE GENOMIC DNA]</scope>
</reference>
<evidence type="ECO:0000313" key="8">
    <source>
        <dbReference type="EMBL" id="OUR95431.1"/>
    </source>
</evidence>
<dbReference type="GO" id="GO:0004673">
    <property type="term" value="F:protein histidine kinase activity"/>
    <property type="evidence" value="ECO:0007669"/>
    <property type="project" value="UniProtKB-EC"/>
</dbReference>
<keyword evidence="7" id="KW-1133">Transmembrane helix</keyword>
<keyword evidence="6" id="KW-0175">Coiled coil</keyword>
<evidence type="ECO:0000256" key="1">
    <source>
        <dbReference type="ARBA" id="ARBA00000085"/>
    </source>
</evidence>
<accession>A0A1Y5F8B5</accession>
<protein>
    <recommendedName>
        <fullName evidence="2">histidine kinase</fullName>
        <ecNumber evidence="2">2.7.13.3</ecNumber>
    </recommendedName>
</protein>
<keyword evidence="5" id="KW-0902">Two-component regulatory system</keyword>
<dbReference type="AlphaFoldDB" id="A0A1Y5F8B5"/>
<organism evidence="8 9">
    <name type="scientific">Halobacteriovorax marinus</name>
    <dbReference type="NCBI Taxonomy" id="97084"/>
    <lineage>
        <taxon>Bacteria</taxon>
        <taxon>Pseudomonadati</taxon>
        <taxon>Bdellovibrionota</taxon>
        <taxon>Bacteriovoracia</taxon>
        <taxon>Bacteriovoracales</taxon>
        <taxon>Halobacteriovoraceae</taxon>
        <taxon>Halobacteriovorax</taxon>
    </lineage>
</organism>
<name>A0A1Y5F8B5_9BACT</name>
<dbReference type="Proteomes" id="UP000196531">
    <property type="component" value="Unassembled WGS sequence"/>
</dbReference>
<evidence type="ECO:0000256" key="7">
    <source>
        <dbReference type="SAM" id="Phobius"/>
    </source>
</evidence>
<dbReference type="EMBL" id="MAAO01000008">
    <property type="protein sequence ID" value="OUR95431.1"/>
    <property type="molecule type" value="Genomic_DNA"/>
</dbReference>
<evidence type="ECO:0000256" key="4">
    <source>
        <dbReference type="ARBA" id="ARBA00022777"/>
    </source>
</evidence>
<dbReference type="InterPro" id="IPR036890">
    <property type="entry name" value="HATPase_C_sf"/>
</dbReference>
<keyword evidence="7" id="KW-0472">Membrane</keyword>
<keyword evidence="4" id="KW-0418">Kinase</keyword>
<dbReference type="InterPro" id="IPR050482">
    <property type="entry name" value="Sensor_HK_TwoCompSys"/>
</dbReference>
<feature type="transmembrane region" description="Helical" evidence="7">
    <location>
        <begin position="149"/>
        <end position="171"/>
    </location>
</feature>
<dbReference type="Gene3D" id="3.30.565.10">
    <property type="entry name" value="Histidine kinase-like ATPase, C-terminal domain"/>
    <property type="match status" value="1"/>
</dbReference>
<dbReference type="PANTHER" id="PTHR24421">
    <property type="entry name" value="NITRATE/NITRITE SENSOR PROTEIN NARX-RELATED"/>
    <property type="match status" value="1"/>
</dbReference>
<sequence length="433" mass="50497">MLNDLKYKDSLQFKVIKNVTFFTFFISFMIFCVDIYLEFQENEKNRNDTIEYLKNNYAPSISISVWTYDREVTSALTTAISQFEHIEKVEVLDQFETVFSSSGESLDKELMVHDIELLSPPSSSNRVKIGMIRVYLSNKKFYEKLRHEILGLFLSRLFKSFFLAVFVYFLITRLVVKPLLRIVSQLTYENKDPVYIEEKDKSREVNFLIDSLNELKTKNELYIKEANQAQQEVSEYNKILQDEQEKVRKQISFFLHDSIGQNLASLKLSSQVKGMDSEFVDNIEMIISEVKELSYDILPAPVVNATFKESVDWLLNKSTNLKELKVEVSDDCESLPLNSQINLYRIIQELLQNSMKYSKMQSLEMYIKSSGDTFAFLYHSKGPETEFRKSENSNSLGNVTIEERVKYINGKIISNKVGDSSYKLEIHFKDTFI</sequence>